<dbReference type="PANTHER" id="PTHR19376">
    <property type="entry name" value="DNA-DIRECTED RNA POLYMERASE"/>
    <property type="match status" value="1"/>
</dbReference>
<comment type="function">
    <text evidence="17">DNA-dependent RNA polymerase catalyzes the transcription of DNA into RNA using the four ribonucleoside triphosphates as substrates.</text>
</comment>
<dbReference type="InterPro" id="IPR015699">
    <property type="entry name" value="DNA-dir_RNA_pol1_lsu_N"/>
</dbReference>
<dbReference type="InterPro" id="IPR000722">
    <property type="entry name" value="RNA_pol_asu"/>
</dbReference>
<dbReference type="AlphaFoldDB" id="A0A7N8WX13"/>
<accession>A0A7N8WX13</accession>
<keyword evidence="13 17" id="KW-0804">Transcription</keyword>
<comment type="subcellular location">
    <subcellularLocation>
        <location evidence="2">Chromosome</location>
    </subcellularLocation>
    <subcellularLocation>
        <location evidence="3">Nucleus</location>
        <location evidence="3">Nucleolus</location>
    </subcellularLocation>
</comment>
<dbReference type="InterPro" id="IPR045867">
    <property type="entry name" value="DNA-dir_RpoC_beta_prime"/>
</dbReference>
<sequence>TVPLTSWKKNIYIYIYIFFLSFSSSARKLSVKAITNFRFLDGVGNVAPNSLYDLALGPADSKEVCSTCCQDFNNCPGHLGHVELPLPVYNPLFFDKLYLLIRGSCLVCHMLTCPRAAIHLLLNQLKLVDHGAIQDVYQIEQVLSQYLEENPKATGHEIEQVLKEFTDTIIGVNTEGSEYNKPIKHLTEKKSSLINDFWKIHMKTRKCPYCRSGRSVVRREHNSKLIITMPKQNLLGFCLVLSLDLVAGRRVYLTASTAREHTSKLWEKEGFFLKYLFSGLEEGIENGFYSDLFFLELLVVPPCRYRPINRLGDQMFTNGQTVNIQAVMKDCGIIRKLLALIAWEKNPEEGETDQSFLSSIPGQTLTDKLYNIWVRLQTHVNIVFDSDMDKMMTEKYPGIRQILEKKEGLFRKHMMGKRVDYAARSVICPDMYIGTNEIGIPMVFATKLTYPQPVTPWNVKELRQAVLNGPNVHPGASMVINEDGRRTILSAASLAQREAVAKQLLTPCPGPHKMPMKIVNRHIKNGDVLLLNRQPTLHRPSIQAHCARILPGEKVLRLHYANCKAYNADFDGDEMNAHFPQSELGRAEAYTLVSTDQQYLVPKDGKPLAGLIQDHMVSGTRMTIRGCFFTRDQYTELVYRGLTDKPGRVKLLPPAILKPQQLWTGKQVVSTLLLNVIPQNAVPLNLVSKSKIPSKAWIQVPPRAAPGYRPDSMCDSQVVIRQGELLVGVLDKAHYGSSAYGLVHCCYELYGGETSGKLLSCLARLFTAYLQLYRGFTLGVEDILVKPGANKQRKKIIRESLKIGTKALQAAFSLPSGVDQAEARSRWQDAHLDPDQRDFSMADHKFKEVANQVNNEINKVCMPAGLHTSFPDNNLQLMVQSGAKGSTVNTMQISCLLGQIELEGRRPPLMPSGKSLPCFQAYDPAPGAGGFVYGRFLTGIKPQVDSAAVHSKLWSHMSHRGSETGTHLI</sequence>
<evidence type="ECO:0000256" key="12">
    <source>
        <dbReference type="ARBA" id="ARBA00022842"/>
    </source>
</evidence>
<keyword evidence="12" id="KW-0460">Magnesium</keyword>
<dbReference type="Gene3D" id="1.10.132.30">
    <property type="match status" value="1"/>
</dbReference>
<dbReference type="Pfam" id="PF04983">
    <property type="entry name" value="RNA_pol_Rpb1_3"/>
    <property type="match status" value="1"/>
</dbReference>
<evidence type="ECO:0000256" key="3">
    <source>
        <dbReference type="ARBA" id="ARBA00004604"/>
    </source>
</evidence>
<dbReference type="Gene3D" id="2.40.40.20">
    <property type="match status" value="1"/>
</dbReference>
<dbReference type="InterPro" id="IPR042102">
    <property type="entry name" value="RNA_pol_Rpb1_3_sf"/>
</dbReference>
<dbReference type="InterPro" id="IPR007083">
    <property type="entry name" value="RNA_pol_Rpb1_4"/>
</dbReference>
<dbReference type="PANTHER" id="PTHR19376:SF11">
    <property type="entry name" value="DNA-DIRECTED RNA POLYMERASE I SUBUNIT RPA1"/>
    <property type="match status" value="1"/>
</dbReference>
<evidence type="ECO:0000256" key="15">
    <source>
        <dbReference type="ARBA" id="ARBA00047768"/>
    </source>
</evidence>
<dbReference type="SMART" id="SM00663">
    <property type="entry name" value="RPOLA_N"/>
    <property type="match status" value="1"/>
</dbReference>
<reference evidence="19" key="2">
    <citation type="submission" date="2025-09" db="UniProtKB">
        <authorList>
            <consortium name="Ensembl"/>
        </authorList>
    </citation>
    <scope>IDENTIFICATION</scope>
</reference>
<protein>
    <recommendedName>
        <fullName evidence="17">DNA-directed RNA polymerase subunit</fullName>
        <ecNumber evidence="17">2.7.7.6</ecNumber>
    </recommendedName>
</protein>
<dbReference type="Pfam" id="PF04997">
    <property type="entry name" value="RNA_pol_Rpb1_1"/>
    <property type="match status" value="1"/>
</dbReference>
<dbReference type="GO" id="GO:0003899">
    <property type="term" value="F:DNA-directed RNA polymerase activity"/>
    <property type="evidence" value="ECO:0007669"/>
    <property type="project" value="UniProtKB-EC"/>
</dbReference>
<comment type="subunit">
    <text evidence="16">Component of the RNA polymerase I (Pol I) complex consisting of 13 subunits: a ten-subunit catalytic core composed of POLR1A/RPA1, POLR1B/RPA2, POLR1C/RPAC1, POLR1D/RPAC2, POLR1H/RPA12, POLR2E/RPABC1, POLR2F/RPABC2, POLR2H/RPABC3, POLR2K/RPABC4 and POLR2L/RPABC5; a mobile stalk subunit POLR1F/RPA43 protruding from the core and additional subunits homologous to general transcription factors POLR1E/RPA49 and POLR1G/RPA34. Part of Pol I pre-initiation complex (PIC), in which Pol I core assembles with RRN3 and promoter-bound UTBF and SL1/TIF-IB complex. Interacts (via dock II domain) with TOP2A; this interaction may assist Pol I transcription initiation by releasing supercoils occurring during DNA unwinding. Interacts with CAVIN1; this interaction induces the dissociation of Pol I complex paused at rDNA terminator sequences. Interacts with MYO1C. Interacts with ERBB2. Interacts with DDX11. Interacts with RECQL5.</text>
</comment>
<dbReference type="Ensembl" id="ENSMAMT00000063192.1">
    <property type="protein sequence ID" value="ENSMAMP00000040661.1"/>
    <property type="gene ID" value="ENSMAMG00000016565.2"/>
</dbReference>
<comment type="catalytic activity">
    <reaction evidence="15">
        <text>RNA(n) + a ribonucleoside 5'-triphosphate = RNA(n+1) + diphosphate</text>
        <dbReference type="Rhea" id="RHEA:21248"/>
        <dbReference type="Rhea" id="RHEA-COMP:14527"/>
        <dbReference type="Rhea" id="RHEA-COMP:17342"/>
        <dbReference type="ChEBI" id="CHEBI:33019"/>
        <dbReference type="ChEBI" id="CHEBI:61557"/>
        <dbReference type="ChEBI" id="CHEBI:140395"/>
        <dbReference type="EC" id="2.7.7.6"/>
    </reaction>
    <physiologicalReaction direction="left-to-right" evidence="15">
        <dbReference type="Rhea" id="RHEA:21249"/>
    </physiologicalReaction>
</comment>
<evidence type="ECO:0000256" key="13">
    <source>
        <dbReference type="ARBA" id="ARBA00023163"/>
    </source>
</evidence>
<evidence type="ECO:0000256" key="11">
    <source>
        <dbReference type="ARBA" id="ARBA00022833"/>
    </source>
</evidence>
<dbReference type="FunFam" id="4.10.860.120:FF:000006">
    <property type="entry name" value="DNA-directed RNA polymerase subunit"/>
    <property type="match status" value="1"/>
</dbReference>
<comment type="similarity">
    <text evidence="4 17">Belongs to the RNA polymerase beta' chain family.</text>
</comment>
<keyword evidence="8 17" id="KW-0808">Transferase</keyword>
<dbReference type="Gene3D" id="4.10.860.120">
    <property type="entry name" value="RNA polymerase II, clamp domain"/>
    <property type="match status" value="1"/>
</dbReference>
<proteinExistence type="inferred from homology"/>
<evidence type="ECO:0000313" key="20">
    <source>
        <dbReference type="Proteomes" id="UP000261640"/>
    </source>
</evidence>
<dbReference type="Pfam" id="PF00623">
    <property type="entry name" value="RNA_pol_Rpb1_2"/>
    <property type="match status" value="1"/>
</dbReference>
<dbReference type="EC" id="2.7.7.6" evidence="17"/>
<organism evidence="19 20">
    <name type="scientific">Mastacembelus armatus</name>
    <name type="common">zig-zag eel</name>
    <dbReference type="NCBI Taxonomy" id="205130"/>
    <lineage>
        <taxon>Eukaryota</taxon>
        <taxon>Metazoa</taxon>
        <taxon>Chordata</taxon>
        <taxon>Craniata</taxon>
        <taxon>Vertebrata</taxon>
        <taxon>Euteleostomi</taxon>
        <taxon>Actinopterygii</taxon>
        <taxon>Neopterygii</taxon>
        <taxon>Teleostei</taxon>
        <taxon>Neoteleostei</taxon>
        <taxon>Acanthomorphata</taxon>
        <taxon>Anabantaria</taxon>
        <taxon>Synbranchiformes</taxon>
        <taxon>Mastacembelidae</taxon>
        <taxon>Mastacembelus</taxon>
    </lineage>
</organism>
<dbReference type="SUPFAM" id="SSF64484">
    <property type="entry name" value="beta and beta-prime subunits of DNA dependent RNA-polymerase"/>
    <property type="match status" value="1"/>
</dbReference>
<dbReference type="GO" id="GO:0046872">
    <property type="term" value="F:metal ion binding"/>
    <property type="evidence" value="ECO:0007669"/>
    <property type="project" value="UniProtKB-KW"/>
</dbReference>
<dbReference type="FunFam" id="2.40.40.20:FF:000019">
    <property type="entry name" value="DNA-directed RNA polymerase II subunit RPB1"/>
    <property type="match status" value="1"/>
</dbReference>
<dbReference type="InterPro" id="IPR038120">
    <property type="entry name" value="Rpb1_funnel_sf"/>
</dbReference>
<comment type="cofactor">
    <cofactor evidence="1">
        <name>Mg(2+)</name>
        <dbReference type="ChEBI" id="CHEBI:18420"/>
    </cofactor>
</comment>
<evidence type="ECO:0000256" key="9">
    <source>
        <dbReference type="ARBA" id="ARBA00022695"/>
    </source>
</evidence>
<evidence type="ECO:0000256" key="10">
    <source>
        <dbReference type="ARBA" id="ARBA00022723"/>
    </source>
</evidence>
<keyword evidence="20" id="KW-1185">Reference proteome</keyword>
<dbReference type="CDD" id="cd01435">
    <property type="entry name" value="RNAP_I_RPA1_N"/>
    <property type="match status" value="1"/>
</dbReference>
<dbReference type="FunFam" id="1.10.274.100:FF:000004">
    <property type="entry name" value="DNA-directed RNA polymerase subunit"/>
    <property type="match status" value="1"/>
</dbReference>
<dbReference type="Pfam" id="PF05000">
    <property type="entry name" value="RNA_pol_Rpb1_4"/>
    <property type="match status" value="1"/>
</dbReference>
<name>A0A7N8WX13_9TELE</name>
<keyword evidence="14" id="KW-0539">Nucleus</keyword>
<dbReference type="GO" id="GO:0005694">
    <property type="term" value="C:chromosome"/>
    <property type="evidence" value="ECO:0007669"/>
    <property type="project" value="UniProtKB-SubCell"/>
</dbReference>
<evidence type="ECO:0000256" key="14">
    <source>
        <dbReference type="ARBA" id="ARBA00023242"/>
    </source>
</evidence>
<dbReference type="GeneTree" id="ENSGT00920000149138"/>
<evidence type="ECO:0000256" key="1">
    <source>
        <dbReference type="ARBA" id="ARBA00001946"/>
    </source>
</evidence>
<dbReference type="Gene3D" id="3.30.1490.180">
    <property type="entry name" value="RNA polymerase ii"/>
    <property type="match status" value="1"/>
</dbReference>
<reference evidence="19" key="1">
    <citation type="submission" date="2025-08" db="UniProtKB">
        <authorList>
            <consortium name="Ensembl"/>
        </authorList>
    </citation>
    <scope>IDENTIFICATION</scope>
</reference>
<evidence type="ECO:0000256" key="17">
    <source>
        <dbReference type="RuleBase" id="RU004279"/>
    </source>
</evidence>
<keyword evidence="6 17" id="KW-0240">DNA-directed RNA polymerase</keyword>
<dbReference type="Proteomes" id="UP000261640">
    <property type="component" value="Unplaced"/>
</dbReference>
<dbReference type="GO" id="GO:0005736">
    <property type="term" value="C:RNA polymerase I complex"/>
    <property type="evidence" value="ECO:0007669"/>
    <property type="project" value="TreeGrafter"/>
</dbReference>
<evidence type="ECO:0000259" key="18">
    <source>
        <dbReference type="SMART" id="SM00663"/>
    </source>
</evidence>
<keyword evidence="9 17" id="KW-0548">Nucleotidyltransferase</keyword>
<keyword evidence="10" id="KW-0479">Metal-binding</keyword>
<evidence type="ECO:0000313" key="19">
    <source>
        <dbReference type="Ensembl" id="ENSMAMP00000040661.1"/>
    </source>
</evidence>
<dbReference type="InterPro" id="IPR006592">
    <property type="entry name" value="RNA_pol_N"/>
</dbReference>
<dbReference type="InterPro" id="IPR007080">
    <property type="entry name" value="RNA_pol_Rpb1_1"/>
</dbReference>
<feature type="domain" description="RNA polymerase N-terminal" evidence="18">
    <location>
        <begin position="291"/>
        <end position="623"/>
    </location>
</feature>
<evidence type="ECO:0000256" key="2">
    <source>
        <dbReference type="ARBA" id="ARBA00004286"/>
    </source>
</evidence>
<dbReference type="InterPro" id="IPR007066">
    <property type="entry name" value="RNA_pol_Rpb1_3"/>
</dbReference>
<dbReference type="FunFam" id="1.10.132.30:FF:000004">
    <property type="entry name" value="DNA-directed RNA polymerase subunit"/>
    <property type="match status" value="1"/>
</dbReference>
<dbReference type="GO" id="GO:0006351">
    <property type="term" value="P:DNA-templated transcription"/>
    <property type="evidence" value="ECO:0007669"/>
    <property type="project" value="InterPro"/>
</dbReference>
<evidence type="ECO:0000256" key="5">
    <source>
        <dbReference type="ARBA" id="ARBA00022454"/>
    </source>
</evidence>
<dbReference type="Gene3D" id="1.10.274.100">
    <property type="entry name" value="RNA polymerase Rpb1, domain 3"/>
    <property type="match status" value="1"/>
</dbReference>
<dbReference type="GO" id="GO:0003677">
    <property type="term" value="F:DNA binding"/>
    <property type="evidence" value="ECO:0007669"/>
    <property type="project" value="InterPro"/>
</dbReference>
<keyword evidence="5" id="KW-0158">Chromosome</keyword>
<dbReference type="InterPro" id="IPR044893">
    <property type="entry name" value="RNA_pol_Rpb1_clamp_domain"/>
</dbReference>
<evidence type="ECO:0000256" key="6">
    <source>
        <dbReference type="ARBA" id="ARBA00022478"/>
    </source>
</evidence>
<keyword evidence="7" id="KW-0597">Phosphoprotein</keyword>
<dbReference type="FunFam" id="3.30.1490.180:FF:000003">
    <property type="entry name" value="DNA-directed RNA polymerase subunit"/>
    <property type="match status" value="1"/>
</dbReference>
<evidence type="ECO:0000256" key="16">
    <source>
        <dbReference type="ARBA" id="ARBA00065144"/>
    </source>
</evidence>
<evidence type="ECO:0000256" key="7">
    <source>
        <dbReference type="ARBA" id="ARBA00022553"/>
    </source>
</evidence>
<keyword evidence="11" id="KW-0862">Zinc</keyword>
<evidence type="ECO:0000256" key="8">
    <source>
        <dbReference type="ARBA" id="ARBA00022679"/>
    </source>
</evidence>
<evidence type="ECO:0000256" key="4">
    <source>
        <dbReference type="ARBA" id="ARBA00006460"/>
    </source>
</evidence>